<dbReference type="AlphaFoldDB" id="A0A6V8HH90"/>
<protein>
    <submittedName>
        <fullName evidence="2">Uncharacterized protein</fullName>
    </submittedName>
</protein>
<proteinExistence type="predicted"/>
<sequence>MMDTTLDEAGPVTLLNRFVGPNISEHPNSKENNQSITNETTENELLPETLLVDEDDVGDWIELSLFLCELDTVSETEAGLRERLHDRDLENIHRAFLQNATLRQEPADLIKPQMDITPDLTLLDDDDDLALDLMLQSMLQLLASKGAIAFSKHHKTTSISVSI</sequence>
<reference evidence="3" key="1">
    <citation type="journal article" date="2015" name="Genome Announc.">
        <title>Draft genome sequence of Talaromyces cellulolyticus strain Y-94, a source of lignocellulosic biomass-degrading enzymes.</title>
        <authorList>
            <person name="Fujii T."/>
            <person name="Koike H."/>
            <person name="Sawayama S."/>
            <person name="Yano S."/>
            <person name="Inoue H."/>
        </authorList>
    </citation>
    <scope>NUCLEOTIDE SEQUENCE [LARGE SCALE GENOMIC DNA]</scope>
    <source>
        <strain evidence="3">Y-94</strain>
    </source>
</reference>
<dbReference type="EMBL" id="DF933838">
    <property type="protein sequence ID" value="GAM41231.1"/>
    <property type="molecule type" value="Genomic_DNA"/>
</dbReference>
<organism evidence="2 3">
    <name type="scientific">Talaromyces pinophilus</name>
    <name type="common">Penicillium pinophilum</name>
    <dbReference type="NCBI Taxonomy" id="128442"/>
    <lineage>
        <taxon>Eukaryota</taxon>
        <taxon>Fungi</taxon>
        <taxon>Dikarya</taxon>
        <taxon>Ascomycota</taxon>
        <taxon>Pezizomycotina</taxon>
        <taxon>Eurotiomycetes</taxon>
        <taxon>Eurotiomycetidae</taxon>
        <taxon>Eurotiales</taxon>
        <taxon>Trichocomaceae</taxon>
        <taxon>Talaromyces</taxon>
        <taxon>Talaromyces sect. Talaromyces</taxon>
    </lineage>
</organism>
<evidence type="ECO:0000313" key="2">
    <source>
        <dbReference type="EMBL" id="GAM41231.1"/>
    </source>
</evidence>
<keyword evidence="3" id="KW-1185">Reference proteome</keyword>
<name>A0A6V8HH90_TALPI</name>
<gene>
    <name evidence="2" type="ORF">TCE0_042r14205</name>
</gene>
<evidence type="ECO:0000313" key="3">
    <source>
        <dbReference type="Proteomes" id="UP000053095"/>
    </source>
</evidence>
<feature type="region of interest" description="Disordered" evidence="1">
    <location>
        <begin position="19"/>
        <end position="40"/>
    </location>
</feature>
<evidence type="ECO:0000256" key="1">
    <source>
        <dbReference type="SAM" id="MobiDB-lite"/>
    </source>
</evidence>
<accession>A0A6V8HH90</accession>
<comment type="caution">
    <text evidence="2">The sequence shown here is derived from an EMBL/GenBank/DDBJ whole genome shotgun (WGS) entry which is preliminary data.</text>
</comment>
<dbReference type="Proteomes" id="UP000053095">
    <property type="component" value="Unassembled WGS sequence"/>
</dbReference>